<protein>
    <submittedName>
        <fullName evidence="3">Uncharacterized protein</fullName>
    </submittedName>
</protein>
<evidence type="ECO:0000313" key="4">
    <source>
        <dbReference type="Proteomes" id="UP000815325"/>
    </source>
</evidence>
<feature type="compositionally biased region" description="Basic residues" evidence="1">
    <location>
        <begin position="640"/>
        <end position="650"/>
    </location>
</feature>
<reference evidence="3" key="1">
    <citation type="submission" date="2017-08" db="EMBL/GenBank/DDBJ databases">
        <authorList>
            <person name="Polle J.E."/>
            <person name="Barry K."/>
            <person name="Cushman J."/>
            <person name="Schmutz J."/>
            <person name="Tran D."/>
            <person name="Hathwaick L.T."/>
            <person name="Yim W.C."/>
            <person name="Jenkins J."/>
            <person name="Mckie-Krisberg Z.M."/>
            <person name="Prochnik S."/>
            <person name="Lindquist E."/>
            <person name="Dockter R.B."/>
            <person name="Adam C."/>
            <person name="Molina H."/>
            <person name="Bunkerborg J."/>
            <person name="Jin E."/>
            <person name="Buchheim M."/>
            <person name="Magnuson J."/>
        </authorList>
    </citation>
    <scope>NUCLEOTIDE SEQUENCE</scope>
    <source>
        <strain evidence="3">CCAP 19/18</strain>
    </source>
</reference>
<name>A0ABQ7GBW7_DUNSA</name>
<accession>A0ABQ7GBW7</accession>
<feature type="region of interest" description="Disordered" evidence="1">
    <location>
        <begin position="594"/>
        <end position="650"/>
    </location>
</feature>
<keyword evidence="2" id="KW-0812">Transmembrane</keyword>
<evidence type="ECO:0000256" key="2">
    <source>
        <dbReference type="SAM" id="Phobius"/>
    </source>
</evidence>
<evidence type="ECO:0000256" key="1">
    <source>
        <dbReference type="SAM" id="MobiDB-lite"/>
    </source>
</evidence>
<proteinExistence type="predicted"/>
<feature type="compositionally biased region" description="Low complexity" evidence="1">
    <location>
        <begin position="70"/>
        <end position="82"/>
    </location>
</feature>
<feature type="compositionally biased region" description="Basic and acidic residues" evidence="1">
    <location>
        <begin position="594"/>
        <end position="603"/>
    </location>
</feature>
<feature type="compositionally biased region" description="Polar residues" evidence="1">
    <location>
        <begin position="189"/>
        <end position="198"/>
    </location>
</feature>
<feature type="region of interest" description="Disordered" evidence="1">
    <location>
        <begin position="129"/>
        <end position="278"/>
    </location>
</feature>
<dbReference type="EMBL" id="MU069897">
    <property type="protein sequence ID" value="KAF5832104.1"/>
    <property type="molecule type" value="Genomic_DNA"/>
</dbReference>
<feature type="region of interest" description="Disordered" evidence="1">
    <location>
        <begin position="50"/>
        <end position="117"/>
    </location>
</feature>
<sequence>MLSTAAHTVKQLFNPVAMLSANCYERLMPRLCATRLYTAPLHAFFQHQQTQPSIHEQFPSPEPLGIGRNAASSSESTMSAPSKRLGTLPCAPRTRRHHQPQPTTEGAPSMGHAHASAQVPAAVPWYHRLAPLPPQRPSTLTHGAAGQKEAHVEQDSPQAFSGVKQDMGSGHAQGQASTPYPSSEDAPQAQATDNSGRNQPDAMQGVGKASSQADVAAIPPGPPRKRGRPKGSVAGAARMRTSQAQTPPGPSQHEQLNSVPTHDAQTAHDTTPSHLQGESTCMAAVAKGGRRKSKGEAQGSRGHSQPRLVWFPAVRVLSNAAEGVLEILQDSQSDPFQTFAELQDFLGLGKETLIAHLLELCSHGLVDQAYILQLCGITTEQQPSSEEACLTYADIRAALEAVKPGGAKQRTQAKHLLALRHEQAVAVLGEDKLDLQVLLVHKMMMEDQRQQMLAEQQQLFLANSMHARGPTAAPYMVGCVCVCVCVWAAYLEGMSLQQLRELKPSSRKDLLTENTVQESLLDALKLGVPLPVHRLAQDFKFEGDKVYRQEARLGDNITLKQIRLVSYLHKLQQALRQQQQQWQQQQAVFIASKDDGSQTRVHFEQMQQHQQGQQQQKGPENQRGGPGDDSSRRSPSKPSARLKARRVRRA</sequence>
<dbReference type="Proteomes" id="UP000815325">
    <property type="component" value="Unassembled WGS sequence"/>
</dbReference>
<comment type="caution">
    <text evidence="3">The sequence shown here is derived from an EMBL/GenBank/DDBJ whole genome shotgun (WGS) entry which is preliminary data.</text>
</comment>
<organism evidence="3 4">
    <name type="scientific">Dunaliella salina</name>
    <name type="common">Green alga</name>
    <name type="synonym">Protococcus salinus</name>
    <dbReference type="NCBI Taxonomy" id="3046"/>
    <lineage>
        <taxon>Eukaryota</taxon>
        <taxon>Viridiplantae</taxon>
        <taxon>Chlorophyta</taxon>
        <taxon>core chlorophytes</taxon>
        <taxon>Chlorophyceae</taxon>
        <taxon>CS clade</taxon>
        <taxon>Chlamydomonadales</taxon>
        <taxon>Dunaliellaceae</taxon>
        <taxon>Dunaliella</taxon>
    </lineage>
</organism>
<feature type="compositionally biased region" description="Polar residues" evidence="1">
    <location>
        <begin position="240"/>
        <end position="278"/>
    </location>
</feature>
<feature type="compositionally biased region" description="Low complexity" evidence="1">
    <location>
        <begin position="605"/>
        <end position="616"/>
    </location>
</feature>
<feature type="compositionally biased region" description="Polar residues" evidence="1">
    <location>
        <begin position="172"/>
        <end position="181"/>
    </location>
</feature>
<gene>
    <name evidence="3" type="ORF">DUNSADRAFT_12153</name>
</gene>
<keyword evidence="4" id="KW-1185">Reference proteome</keyword>
<feature type="transmembrane region" description="Helical" evidence="2">
    <location>
        <begin position="472"/>
        <end position="491"/>
    </location>
</feature>
<evidence type="ECO:0000313" key="3">
    <source>
        <dbReference type="EMBL" id="KAF5832104.1"/>
    </source>
</evidence>
<keyword evidence="2" id="KW-1133">Transmembrane helix</keyword>
<keyword evidence="2" id="KW-0472">Membrane</keyword>